<name>A0A8R1U013_ONCVO</name>
<keyword evidence="13 18" id="KW-0862">Zinc</keyword>
<keyword evidence="11 17" id="KW-0863">Zinc-finger</keyword>
<evidence type="ECO:0000256" key="15">
    <source>
        <dbReference type="ARBA" id="ARBA00053497"/>
    </source>
</evidence>
<keyword evidence="10" id="KW-0677">Repeat</keyword>
<dbReference type="FunFam" id="3.30.40.10:FF:000038">
    <property type="entry name" value="E3 ubiquitin-protein ligase listerin"/>
    <property type="match status" value="1"/>
</dbReference>
<dbReference type="InterPro" id="IPR016024">
    <property type="entry name" value="ARM-type_fold"/>
</dbReference>
<dbReference type="CDD" id="cd16491">
    <property type="entry name" value="RING-CH-C4HC3_LTN1"/>
    <property type="match status" value="1"/>
</dbReference>
<reference evidence="20" key="2">
    <citation type="submission" date="2022-06" db="UniProtKB">
        <authorList>
            <consortium name="EnsemblMetazoa"/>
        </authorList>
    </citation>
    <scope>IDENTIFICATION</scope>
</reference>
<comment type="pathway">
    <text evidence="3 18">Protein modification; protein ubiquitination.</text>
</comment>
<evidence type="ECO:0000256" key="5">
    <source>
        <dbReference type="ARBA" id="ARBA00012483"/>
    </source>
</evidence>
<dbReference type="Pfam" id="PF22999">
    <property type="entry name" value="LTN1_E3_ligase_6th"/>
    <property type="match status" value="1"/>
</dbReference>
<sequence>MSKHQRRKGNTQTASSNHAAELLANSGHTVQIVTFGDCEPFAATSLENHDPDDDLFDAEIQIALKKIIKKDSQTREKGLKELRQLIDKVSIDDVRKSFKHFIILFPKLSVDATAAIRSNAVRVLGGYIKKLQKNSEPYLKKALPYVILLMHDSYSQVINESKSMLADCFPNEKYGTVMEIFKEPVCEIALKFISDKHQLLKKGEGEETEEQRFMRLALQSLQYLHSICTESLSDELRKQILQFFSSPYLRRLVSPSSQVISSMLILASRVTTLTDGWEAVLKSYIPTAALAHLDNADRSTSRASAVFILQMVKAKVLFSVLDIDDAVVRRLILLINRKGNFWNNISTIMVPVIKAVLEEKTIVESQLLLERILDAFFEGMPWSMSFPSVAWVNAFIEFTEFRICWTMNQCANDLDIVVDKFIDKMWIATKCTLKWNDRSLVRKMVHLPERIVIICFDYSEIVFRLRCQLREHFLNELPSTEPLIEELFYDRVEPIWSDFIEQLLSHTCASQKLIANVMEKCSDDILKDINSRIDLCQAISSKVDWEDVEDTALLMLKLLIKFTAMLDKQISEFYKADDELTSIRFLIAFGLLNEKYSAAHFIDEPVLVKAMQFCIHQTDLKRWSILMDIAMLFPYFETALQQVLVENRCQIDQQLLVTVLNKRGREISEDLRSKLVDLIIGHFFETEESSSEVINEIIEAMVSSSVDMKSVAQIIINKLNAIDLLQFDYSVIEIATTIAASLPSSSAVYFIINCTDLADKFSLLDRKYGLEIMDVQECLASPVVTSLFSENVDNNSTLLPYLSYAIFIINYLDMIAEAYTRHYTTSFLYAVAISSLASINTICNEQFIDARTNLNNLVNQLILTNEQLKEDLLSECISLIAEGNESLCLLAALRLLADGLCMEKIEAVFKVSGKNLDPFGIILCSAALRFQGKVYEGYCDPPVSIKHWISHFEMASSLKEPVNLLQLLAQFMVEGRSTLEEYIFTYNYGTKEDEERNIFNCSLLRFLALCCPYLQQMDTAMRDFLCCALITSLESANAFWGQCKSQSYILFSRLSVRLFNECAQMIDNTKNDVELAPFRQDWLDFFCPAAQNILLTWFLGLTSYQENSHSIALQNTLCLSINYITEEFIQTASLQPVFDVELDLLNYDEHLQSVVIPLHALINSPFADVQIAALRILKLITRDMLKTQNKRNEEDDIGDEKLSSSHQKHLPVPFIRILDDTMISSCILSPKLLIWDAFINSLNQFELLERVAYCSVSVSSVGVMDISKQDYWKKMKSLLPRYAFRLFYSTCEILPALVRQWYIKLPRAAATIFKSFVTKSISPLIWKVECDQIVSRKMPNKLKIRLLRAARQIVAEYDLEDSVMTLTIEYPADYLLSVTLIEDEKTIVSRETRRKWLLQLTMFLTHQNGSIMDAVLMWAGNIERHMEGAEDCTICMMTVHSRTYQLPRVRCKQCKKRFHSDCLYKWFDSSNQSTCPLCRASFR</sequence>
<comment type="similarity">
    <text evidence="4 18">Belongs to the LTN1 family.</text>
</comment>
<evidence type="ECO:0000256" key="17">
    <source>
        <dbReference type="PROSITE-ProRule" id="PRU00175"/>
    </source>
</evidence>
<dbReference type="Gene3D" id="1.25.10.10">
    <property type="entry name" value="Leucine-rich Repeat Variant"/>
    <property type="match status" value="1"/>
</dbReference>
<dbReference type="InterPro" id="IPR054478">
    <property type="entry name" value="LTN1_UBC"/>
</dbReference>
<evidence type="ECO:0000256" key="14">
    <source>
        <dbReference type="ARBA" id="ARBA00032366"/>
    </source>
</evidence>
<comment type="function">
    <text evidence="15">E3 ubiquitin-protein ligase. Component of the ribosome quality control complex (RQC), a ribosome-associated complex that mediates ubiquitination and extraction of incompletely synthesized nascent chains for proteasomal degradation. Ubiquitination leads to vcp/p97 recruitment for extraction and degradation of the incomplete translation product.</text>
</comment>
<dbReference type="InterPro" id="IPR013083">
    <property type="entry name" value="Znf_RING/FYVE/PHD"/>
</dbReference>
<dbReference type="GO" id="GO:0061630">
    <property type="term" value="F:ubiquitin protein ligase activity"/>
    <property type="evidence" value="ECO:0007669"/>
    <property type="project" value="UniProtKB-UniRule"/>
</dbReference>
<dbReference type="EnsemblMetazoa" id="OVOC7350.1">
    <property type="protein sequence ID" value="OVOC7350.1"/>
    <property type="gene ID" value="WBGene00244159"/>
</dbReference>
<dbReference type="InterPro" id="IPR056241">
    <property type="entry name" value="LTN1_HEAT_5th"/>
</dbReference>
<evidence type="ECO:0000256" key="9">
    <source>
        <dbReference type="ARBA" id="ARBA00022723"/>
    </source>
</evidence>
<keyword evidence="21" id="KW-1185">Reference proteome</keyword>
<evidence type="ECO:0000256" key="18">
    <source>
        <dbReference type="RuleBase" id="RU367090"/>
    </source>
</evidence>
<organism evidence="20 21">
    <name type="scientific">Onchocerca volvulus</name>
    <dbReference type="NCBI Taxonomy" id="6282"/>
    <lineage>
        <taxon>Eukaryota</taxon>
        <taxon>Metazoa</taxon>
        <taxon>Ecdysozoa</taxon>
        <taxon>Nematoda</taxon>
        <taxon>Chromadorea</taxon>
        <taxon>Rhabditida</taxon>
        <taxon>Spirurina</taxon>
        <taxon>Spiruromorpha</taxon>
        <taxon>Filarioidea</taxon>
        <taxon>Onchocercidae</taxon>
        <taxon>Onchocerca</taxon>
    </lineage>
</organism>
<dbReference type="GO" id="GO:0072344">
    <property type="term" value="P:rescue of stalled ribosome"/>
    <property type="evidence" value="ECO:0007669"/>
    <property type="project" value="UniProtKB-UniRule"/>
</dbReference>
<dbReference type="EC" id="2.3.2.27" evidence="5 18"/>
<keyword evidence="7" id="KW-0963">Cytoplasm</keyword>
<dbReference type="AlphaFoldDB" id="A0A8R1U013"/>
<evidence type="ECO:0000256" key="11">
    <source>
        <dbReference type="ARBA" id="ARBA00022771"/>
    </source>
</evidence>
<dbReference type="Proteomes" id="UP000024404">
    <property type="component" value="Unassembled WGS sequence"/>
</dbReference>
<dbReference type="InterPro" id="IPR054476">
    <property type="entry name" value="Ltn1_N"/>
</dbReference>
<evidence type="ECO:0000256" key="2">
    <source>
        <dbReference type="ARBA" id="ARBA00004514"/>
    </source>
</evidence>
<keyword evidence="12 18" id="KW-0833">Ubl conjugation pathway</keyword>
<keyword evidence="8 18" id="KW-0808">Transferase</keyword>
<dbReference type="Pfam" id="PF22958">
    <property type="entry name" value="Ltn1_1st"/>
    <property type="match status" value="1"/>
</dbReference>
<evidence type="ECO:0000256" key="3">
    <source>
        <dbReference type="ARBA" id="ARBA00004906"/>
    </source>
</evidence>
<comment type="catalytic activity">
    <reaction evidence="1 18">
        <text>S-ubiquitinyl-[E2 ubiquitin-conjugating enzyme]-L-cysteine + [acceptor protein]-L-lysine = [E2 ubiquitin-conjugating enzyme]-L-cysteine + N(6)-ubiquitinyl-[acceptor protein]-L-lysine.</text>
        <dbReference type="EC" id="2.3.2.27"/>
    </reaction>
</comment>
<dbReference type="SMART" id="SM00184">
    <property type="entry name" value="RING"/>
    <property type="match status" value="1"/>
</dbReference>
<dbReference type="Pfam" id="PF13639">
    <property type="entry name" value="zf-RING_2"/>
    <property type="match status" value="1"/>
</dbReference>
<accession>A0A8R1U013</accession>
<dbReference type="GO" id="GO:0043023">
    <property type="term" value="F:ribosomal large subunit binding"/>
    <property type="evidence" value="ECO:0007669"/>
    <property type="project" value="TreeGrafter"/>
</dbReference>
<evidence type="ECO:0000256" key="7">
    <source>
        <dbReference type="ARBA" id="ARBA00022490"/>
    </source>
</evidence>
<dbReference type="SUPFAM" id="SSF48371">
    <property type="entry name" value="ARM repeat"/>
    <property type="match status" value="1"/>
</dbReference>
<dbReference type="EMBL" id="CMVM020000193">
    <property type="status" value="NOT_ANNOTATED_CDS"/>
    <property type="molecule type" value="Genomic_DNA"/>
</dbReference>
<evidence type="ECO:0000313" key="21">
    <source>
        <dbReference type="Proteomes" id="UP000024404"/>
    </source>
</evidence>
<dbReference type="Pfam" id="PF23009">
    <property type="entry name" value="UBC_like"/>
    <property type="match status" value="1"/>
</dbReference>
<dbReference type="InterPro" id="IPR011989">
    <property type="entry name" value="ARM-like"/>
</dbReference>
<dbReference type="InterPro" id="IPR011016">
    <property type="entry name" value="Znf_RING-CH"/>
</dbReference>
<evidence type="ECO:0000313" key="20">
    <source>
        <dbReference type="EnsemblMetazoa" id="OVOC7350.1"/>
    </source>
</evidence>
<comment type="subunit">
    <text evidence="16">Component of the ribosome quality control complex (RQC), composed of at least the E3 ubiquitin ligase ltn1 and nemf. The complex probably also contains tcf25 as well as vcp/p97 and its ubiquitin-binding cofactors. RQC forms a stable complex with 60S ribosomal subunits.</text>
</comment>
<dbReference type="PANTHER" id="PTHR12389:SF0">
    <property type="entry name" value="E3 UBIQUITIN-PROTEIN LIGASE LISTERIN"/>
    <property type="match status" value="1"/>
</dbReference>
<evidence type="ECO:0000256" key="13">
    <source>
        <dbReference type="ARBA" id="ARBA00022833"/>
    </source>
</evidence>
<dbReference type="GO" id="GO:1990112">
    <property type="term" value="C:RQC complex"/>
    <property type="evidence" value="ECO:0007669"/>
    <property type="project" value="UniProtKB-UniRule"/>
</dbReference>
<dbReference type="PANTHER" id="PTHR12389">
    <property type="entry name" value="ZINC FINGER PROTEIN 294"/>
    <property type="match status" value="1"/>
</dbReference>
<protein>
    <recommendedName>
        <fullName evidence="6 18">E3 ubiquitin-protein ligase listerin</fullName>
        <ecNumber evidence="5 18">2.3.2.27</ecNumber>
    </recommendedName>
    <alternativeName>
        <fullName evidence="14 18">RING-type E3 ubiquitin transferase listerin</fullName>
    </alternativeName>
</protein>
<evidence type="ECO:0000256" key="10">
    <source>
        <dbReference type="ARBA" id="ARBA00022737"/>
    </source>
</evidence>
<feature type="domain" description="RING-type" evidence="19">
    <location>
        <begin position="1432"/>
        <end position="1479"/>
    </location>
</feature>
<evidence type="ECO:0000256" key="8">
    <source>
        <dbReference type="ARBA" id="ARBA00022679"/>
    </source>
</evidence>
<reference evidence="21" key="1">
    <citation type="submission" date="2013-10" db="EMBL/GenBank/DDBJ databases">
        <title>Genome sequencing of Onchocerca volvulus.</title>
        <authorList>
            <person name="Cotton J."/>
            <person name="Tsai J."/>
            <person name="Stanley E."/>
            <person name="Tracey A."/>
            <person name="Holroyd N."/>
            <person name="Lustigman S."/>
            <person name="Berriman M."/>
        </authorList>
    </citation>
    <scope>NUCLEOTIDE SEQUENCE</scope>
</reference>
<dbReference type="InterPro" id="IPR054477">
    <property type="entry name" value="LTN1_E3_ligase_6th"/>
</dbReference>
<evidence type="ECO:0000256" key="4">
    <source>
        <dbReference type="ARBA" id="ARBA00007997"/>
    </source>
</evidence>
<keyword evidence="9 18" id="KW-0479">Metal-binding</keyword>
<comment type="subcellular location">
    <subcellularLocation>
        <location evidence="2">Cytoplasm</location>
        <location evidence="2">Cytosol</location>
    </subcellularLocation>
</comment>
<dbReference type="Pfam" id="PF24618">
    <property type="entry name" value="LTN1_E3_ligase_5th"/>
    <property type="match status" value="1"/>
</dbReference>
<dbReference type="SMART" id="SM00744">
    <property type="entry name" value="RINGv"/>
    <property type="match status" value="1"/>
</dbReference>
<dbReference type="GO" id="GO:1990116">
    <property type="term" value="P:ribosome-associated ubiquitin-dependent protein catabolic process"/>
    <property type="evidence" value="ECO:0007669"/>
    <property type="project" value="UniProtKB-UniRule"/>
</dbReference>
<dbReference type="GO" id="GO:0005829">
    <property type="term" value="C:cytosol"/>
    <property type="evidence" value="ECO:0007669"/>
    <property type="project" value="UniProtKB-SubCell"/>
</dbReference>
<dbReference type="InterPro" id="IPR039795">
    <property type="entry name" value="LTN1/Rkr1"/>
</dbReference>
<evidence type="ECO:0000256" key="12">
    <source>
        <dbReference type="ARBA" id="ARBA00022786"/>
    </source>
</evidence>
<dbReference type="SUPFAM" id="SSF57850">
    <property type="entry name" value="RING/U-box"/>
    <property type="match status" value="1"/>
</dbReference>
<dbReference type="PROSITE" id="PS50089">
    <property type="entry name" value="ZF_RING_2"/>
    <property type="match status" value="1"/>
</dbReference>
<dbReference type="InterPro" id="IPR001841">
    <property type="entry name" value="Znf_RING"/>
</dbReference>
<dbReference type="OMA" id="QWYIKLP"/>
<dbReference type="Gene3D" id="3.30.40.10">
    <property type="entry name" value="Zinc/RING finger domain, C3HC4 (zinc finger)"/>
    <property type="match status" value="1"/>
</dbReference>
<dbReference type="InterPro" id="IPR039804">
    <property type="entry name" value="RING-CH-C4HC3_LTN1"/>
</dbReference>
<dbReference type="GO" id="GO:0008270">
    <property type="term" value="F:zinc ion binding"/>
    <property type="evidence" value="ECO:0007669"/>
    <property type="project" value="UniProtKB-KW"/>
</dbReference>
<evidence type="ECO:0000259" key="19">
    <source>
        <dbReference type="PROSITE" id="PS50089"/>
    </source>
</evidence>
<proteinExistence type="inferred from homology"/>
<evidence type="ECO:0000256" key="6">
    <source>
        <dbReference type="ARBA" id="ARBA00017157"/>
    </source>
</evidence>
<evidence type="ECO:0000256" key="16">
    <source>
        <dbReference type="ARBA" id="ARBA00065062"/>
    </source>
</evidence>
<evidence type="ECO:0000256" key="1">
    <source>
        <dbReference type="ARBA" id="ARBA00000900"/>
    </source>
</evidence>